<evidence type="ECO:0000259" key="1">
    <source>
        <dbReference type="Pfam" id="PF20629"/>
    </source>
</evidence>
<dbReference type="InterPro" id="IPR048332">
    <property type="entry name" value="GD_AH_C"/>
</dbReference>
<accession>X0ZX94</accession>
<feature type="domain" description="D-galactarate/Altronate dehydratase C-terminal" evidence="1">
    <location>
        <begin position="1"/>
        <end position="49"/>
    </location>
</feature>
<proteinExistence type="predicted"/>
<comment type="caution">
    <text evidence="2">The sequence shown here is derived from an EMBL/GenBank/DDBJ whole genome shotgun (WGS) entry which is preliminary data.</text>
</comment>
<dbReference type="EMBL" id="BARS01052294">
    <property type="protein sequence ID" value="GAG52686.1"/>
    <property type="molecule type" value="Genomic_DNA"/>
</dbReference>
<gene>
    <name evidence="2" type="ORF">S01H1_77771</name>
</gene>
<dbReference type="Pfam" id="PF20629">
    <property type="entry name" value="GD_AH_C"/>
    <property type="match status" value="1"/>
</dbReference>
<protein>
    <recommendedName>
        <fullName evidence="1">D-galactarate/Altronate dehydratase C-terminal domain-containing protein</fullName>
    </recommendedName>
</protein>
<feature type="non-terminal residue" evidence="2">
    <location>
        <position position="1"/>
    </location>
</feature>
<organism evidence="2">
    <name type="scientific">marine sediment metagenome</name>
    <dbReference type="NCBI Taxonomy" id="412755"/>
    <lineage>
        <taxon>unclassified sequences</taxon>
        <taxon>metagenomes</taxon>
        <taxon>ecological metagenomes</taxon>
    </lineage>
</organism>
<reference evidence="2" key="1">
    <citation type="journal article" date="2014" name="Front. Microbiol.">
        <title>High frequency of phylogenetically diverse reductive dehalogenase-homologous genes in deep subseafloor sedimentary metagenomes.</title>
        <authorList>
            <person name="Kawai M."/>
            <person name="Futagami T."/>
            <person name="Toyoda A."/>
            <person name="Takaki Y."/>
            <person name="Nishi S."/>
            <person name="Hori S."/>
            <person name="Arai W."/>
            <person name="Tsubouchi T."/>
            <person name="Morono Y."/>
            <person name="Uchiyama I."/>
            <person name="Ito T."/>
            <person name="Fujiyama A."/>
            <person name="Inagaki F."/>
            <person name="Takami H."/>
        </authorList>
    </citation>
    <scope>NUCLEOTIDE SEQUENCE</scope>
    <source>
        <strain evidence="2">Expedition CK06-06</strain>
    </source>
</reference>
<evidence type="ECO:0000313" key="2">
    <source>
        <dbReference type="EMBL" id="GAG52686.1"/>
    </source>
</evidence>
<dbReference type="AlphaFoldDB" id="X0ZX94"/>
<name>X0ZX94_9ZZZZ</name>
<sequence>IDVSSLIRGEEPLEKVGERIFQKLVKVANGELTKAEMLGYGSIAVWNIGLLCG</sequence>